<proteinExistence type="predicted"/>
<accession>A0A0F7ZJL4</accession>
<dbReference type="OrthoDB" id="3499148at2759"/>
<dbReference type="Proteomes" id="UP000054481">
    <property type="component" value="Unassembled WGS sequence"/>
</dbReference>
<evidence type="ECO:0000313" key="3">
    <source>
        <dbReference type="Proteomes" id="UP000054481"/>
    </source>
</evidence>
<evidence type="ECO:0000313" key="2">
    <source>
        <dbReference type="EMBL" id="KJZ69735.1"/>
    </source>
</evidence>
<protein>
    <submittedName>
        <fullName evidence="2">Uncharacterized protein</fullName>
    </submittedName>
</protein>
<gene>
    <name evidence="2" type="ORF">HIM_10875</name>
</gene>
<dbReference type="AlphaFoldDB" id="A0A0F7ZJL4"/>
<feature type="compositionally biased region" description="Basic and acidic residues" evidence="1">
    <location>
        <begin position="51"/>
        <end position="62"/>
    </location>
</feature>
<organism evidence="2 3">
    <name type="scientific">Hirsutella minnesotensis 3608</name>
    <dbReference type="NCBI Taxonomy" id="1043627"/>
    <lineage>
        <taxon>Eukaryota</taxon>
        <taxon>Fungi</taxon>
        <taxon>Dikarya</taxon>
        <taxon>Ascomycota</taxon>
        <taxon>Pezizomycotina</taxon>
        <taxon>Sordariomycetes</taxon>
        <taxon>Hypocreomycetidae</taxon>
        <taxon>Hypocreales</taxon>
        <taxon>Ophiocordycipitaceae</taxon>
        <taxon>Hirsutella</taxon>
    </lineage>
</organism>
<sequence>MLACAVALGQVRVVGMRKRERAALIHELEVKKDQLPLGSQVLRSLATRHNVPREAQDEKIYDEGQNNPDQAAGEEASANQPSEWRDNKNADDAVCGTTSQSGGHLTSECETHTIHDRNPKDLNTHTGQGEVIEYASQAGVTIIFDEYVCDAIRTIPIQSNGVTSWKASVTMVFPVWAGLVDCMMSLDVHDWGVKYFAMALFNAKVEWVEDVRHIVLKEGTTLIIPSAEATLKGAQDEAIMKVFGSEIYRAVTESPVRKKELRERKSTTDCVSMILTKNGAIVNLSLGLDKGLEIQKKLNAQR</sequence>
<keyword evidence="3" id="KW-1185">Reference proteome</keyword>
<reference evidence="2 3" key="1">
    <citation type="journal article" date="2014" name="Genome Biol. Evol.">
        <title>Comparative genomics and transcriptomics analyses reveal divergent lifestyle features of nematode endoparasitic fungus Hirsutella minnesotensis.</title>
        <authorList>
            <person name="Lai Y."/>
            <person name="Liu K."/>
            <person name="Zhang X."/>
            <person name="Zhang X."/>
            <person name="Li K."/>
            <person name="Wang N."/>
            <person name="Shu C."/>
            <person name="Wu Y."/>
            <person name="Wang C."/>
            <person name="Bushley K.E."/>
            <person name="Xiang M."/>
            <person name="Liu X."/>
        </authorList>
    </citation>
    <scope>NUCLEOTIDE SEQUENCE [LARGE SCALE GENOMIC DNA]</scope>
    <source>
        <strain evidence="2 3">3608</strain>
    </source>
</reference>
<feature type="region of interest" description="Disordered" evidence="1">
    <location>
        <begin position="46"/>
        <end position="108"/>
    </location>
</feature>
<evidence type="ECO:0000256" key="1">
    <source>
        <dbReference type="SAM" id="MobiDB-lite"/>
    </source>
</evidence>
<name>A0A0F7ZJL4_9HYPO</name>
<dbReference type="EMBL" id="KQ030683">
    <property type="protein sequence ID" value="KJZ69735.1"/>
    <property type="molecule type" value="Genomic_DNA"/>
</dbReference>